<reference evidence="1" key="1">
    <citation type="journal article" date="2022" name="Int. J. Mol. Sci.">
        <title>Draft Genome of Tanacetum Coccineum: Genomic Comparison of Closely Related Tanacetum-Family Plants.</title>
        <authorList>
            <person name="Yamashiro T."/>
            <person name="Shiraishi A."/>
            <person name="Nakayama K."/>
            <person name="Satake H."/>
        </authorList>
    </citation>
    <scope>NUCLEOTIDE SEQUENCE</scope>
</reference>
<name>A0ABQ5IS74_9ASTR</name>
<reference evidence="1" key="2">
    <citation type="submission" date="2022-01" db="EMBL/GenBank/DDBJ databases">
        <authorList>
            <person name="Yamashiro T."/>
            <person name="Shiraishi A."/>
            <person name="Satake H."/>
            <person name="Nakayama K."/>
        </authorList>
    </citation>
    <scope>NUCLEOTIDE SEQUENCE</scope>
</reference>
<accession>A0ABQ5IS74</accession>
<comment type="caution">
    <text evidence="1">The sequence shown here is derived from an EMBL/GenBank/DDBJ whole genome shotgun (WGS) entry which is preliminary data.</text>
</comment>
<dbReference type="Proteomes" id="UP001151760">
    <property type="component" value="Unassembled WGS sequence"/>
</dbReference>
<evidence type="ECO:0000313" key="1">
    <source>
        <dbReference type="EMBL" id="GJU02590.1"/>
    </source>
</evidence>
<dbReference type="EMBL" id="BQNB010021076">
    <property type="protein sequence ID" value="GJU02590.1"/>
    <property type="molecule type" value="Genomic_DNA"/>
</dbReference>
<gene>
    <name evidence="1" type="ORF">Tco_1112928</name>
</gene>
<organism evidence="1 2">
    <name type="scientific">Tanacetum coccineum</name>
    <dbReference type="NCBI Taxonomy" id="301880"/>
    <lineage>
        <taxon>Eukaryota</taxon>
        <taxon>Viridiplantae</taxon>
        <taxon>Streptophyta</taxon>
        <taxon>Embryophyta</taxon>
        <taxon>Tracheophyta</taxon>
        <taxon>Spermatophyta</taxon>
        <taxon>Magnoliopsida</taxon>
        <taxon>eudicotyledons</taxon>
        <taxon>Gunneridae</taxon>
        <taxon>Pentapetalae</taxon>
        <taxon>asterids</taxon>
        <taxon>campanulids</taxon>
        <taxon>Asterales</taxon>
        <taxon>Asteraceae</taxon>
        <taxon>Asteroideae</taxon>
        <taxon>Anthemideae</taxon>
        <taxon>Anthemidinae</taxon>
        <taxon>Tanacetum</taxon>
    </lineage>
</organism>
<sequence length="139" mass="15255">MSLQHSTIELDDEGAVDDNSVIIIIVIIYLDNLGSLDKGNQDQKKKAILCMPLVVEKSEATHIAKQRIDQEGFFVVQFLEGAEGCFCLGYQVFNNKVLGVSGLGTSRSSSFRLIEKGLLIFKYLNIDKVGGGCFLLPVI</sequence>
<proteinExistence type="predicted"/>
<evidence type="ECO:0000313" key="2">
    <source>
        <dbReference type="Proteomes" id="UP001151760"/>
    </source>
</evidence>
<keyword evidence="2" id="KW-1185">Reference proteome</keyword>
<protein>
    <submittedName>
        <fullName evidence="1">Uncharacterized protein</fullName>
    </submittedName>
</protein>